<comment type="catalytic activity">
    <reaction evidence="8">
        <text>L-threonyl-[protein] + ATP = O-phospho-L-threonyl-[protein] + ADP + H(+)</text>
        <dbReference type="Rhea" id="RHEA:46608"/>
        <dbReference type="Rhea" id="RHEA-COMP:11060"/>
        <dbReference type="Rhea" id="RHEA-COMP:11605"/>
        <dbReference type="ChEBI" id="CHEBI:15378"/>
        <dbReference type="ChEBI" id="CHEBI:30013"/>
        <dbReference type="ChEBI" id="CHEBI:30616"/>
        <dbReference type="ChEBI" id="CHEBI:61977"/>
        <dbReference type="ChEBI" id="CHEBI:456216"/>
        <dbReference type="EC" id="2.7.11.1"/>
    </reaction>
</comment>
<feature type="region of interest" description="Disordered" evidence="11">
    <location>
        <begin position="693"/>
        <end position="731"/>
    </location>
</feature>
<dbReference type="PROSITE" id="PS00108">
    <property type="entry name" value="PROTEIN_KINASE_ST"/>
    <property type="match status" value="1"/>
</dbReference>
<dbReference type="Gene3D" id="1.10.510.10">
    <property type="entry name" value="Transferase(Phosphotransferase) domain 1"/>
    <property type="match status" value="1"/>
</dbReference>
<evidence type="ECO:0000256" key="1">
    <source>
        <dbReference type="ARBA" id="ARBA00005354"/>
    </source>
</evidence>
<comment type="similarity">
    <text evidence="1">Belongs to the protein kinase superfamily. CAMK Ser/Thr protein kinase family. CaMK subfamily.</text>
</comment>
<comment type="catalytic activity">
    <reaction evidence="9">
        <text>L-seryl-[protein] + ATP = O-phospho-L-seryl-[protein] + ADP + H(+)</text>
        <dbReference type="Rhea" id="RHEA:17989"/>
        <dbReference type="Rhea" id="RHEA-COMP:9863"/>
        <dbReference type="Rhea" id="RHEA-COMP:11604"/>
        <dbReference type="ChEBI" id="CHEBI:15378"/>
        <dbReference type="ChEBI" id="CHEBI:29999"/>
        <dbReference type="ChEBI" id="CHEBI:30616"/>
        <dbReference type="ChEBI" id="CHEBI:83421"/>
        <dbReference type="ChEBI" id="CHEBI:456216"/>
        <dbReference type="EC" id="2.7.11.1"/>
    </reaction>
</comment>
<reference evidence="14" key="2">
    <citation type="submission" date="2025-09" db="UniProtKB">
        <authorList>
            <consortium name="Ensembl"/>
        </authorList>
    </citation>
    <scope>IDENTIFICATION</scope>
</reference>
<evidence type="ECO:0000256" key="3">
    <source>
        <dbReference type="ARBA" id="ARBA00022527"/>
    </source>
</evidence>
<keyword evidence="7 10" id="KW-0067">ATP-binding</keyword>
<feature type="compositionally biased region" description="Basic and acidic residues" evidence="11">
    <location>
        <begin position="3293"/>
        <end position="3306"/>
    </location>
</feature>
<feature type="region of interest" description="Disordered" evidence="11">
    <location>
        <begin position="782"/>
        <end position="840"/>
    </location>
</feature>
<feature type="compositionally biased region" description="Polar residues" evidence="11">
    <location>
        <begin position="708"/>
        <end position="726"/>
    </location>
</feature>
<dbReference type="InterPro" id="IPR011009">
    <property type="entry name" value="Kinase-like_dom_sf"/>
</dbReference>
<dbReference type="Proteomes" id="UP000694415">
    <property type="component" value="Unplaced"/>
</dbReference>
<evidence type="ECO:0000256" key="5">
    <source>
        <dbReference type="ARBA" id="ARBA00022741"/>
    </source>
</evidence>
<evidence type="ECO:0000256" key="2">
    <source>
        <dbReference type="ARBA" id="ARBA00012513"/>
    </source>
</evidence>
<reference evidence="14" key="1">
    <citation type="submission" date="2025-08" db="UniProtKB">
        <authorList>
            <consortium name="Ensembl"/>
        </authorList>
    </citation>
    <scope>IDENTIFICATION</scope>
</reference>
<dbReference type="InterPro" id="IPR036572">
    <property type="entry name" value="Doublecortin_dom_sf"/>
</dbReference>
<dbReference type="InterPro" id="IPR008271">
    <property type="entry name" value="Ser/Thr_kinase_AS"/>
</dbReference>
<feature type="region of interest" description="Disordered" evidence="11">
    <location>
        <begin position="3162"/>
        <end position="3253"/>
    </location>
</feature>
<dbReference type="Pfam" id="PF03607">
    <property type="entry name" value="DCX"/>
    <property type="match status" value="1"/>
</dbReference>
<dbReference type="Pfam" id="PF00069">
    <property type="entry name" value="Pkinase"/>
    <property type="match status" value="1"/>
</dbReference>
<dbReference type="EC" id="2.7.11.1" evidence="2"/>
<organism evidence="14 15">
    <name type="scientific">Mus spicilegus</name>
    <name type="common">Mound-building mouse</name>
    <dbReference type="NCBI Taxonomy" id="10103"/>
    <lineage>
        <taxon>Eukaryota</taxon>
        <taxon>Metazoa</taxon>
        <taxon>Chordata</taxon>
        <taxon>Craniata</taxon>
        <taxon>Vertebrata</taxon>
        <taxon>Euteleostomi</taxon>
        <taxon>Mammalia</taxon>
        <taxon>Eutheria</taxon>
        <taxon>Euarchontoglires</taxon>
        <taxon>Glires</taxon>
        <taxon>Rodentia</taxon>
        <taxon>Myomorpha</taxon>
        <taxon>Muroidea</taxon>
        <taxon>Muridae</taxon>
        <taxon>Murinae</taxon>
        <taxon>Mus</taxon>
        <taxon>Mus</taxon>
    </lineage>
</organism>
<dbReference type="Gene3D" id="1.25.40.20">
    <property type="entry name" value="Ankyrin repeat-containing domain"/>
    <property type="match status" value="2"/>
</dbReference>
<feature type="binding site" evidence="10">
    <location>
        <position position="3504"/>
    </location>
    <ligand>
        <name>ATP</name>
        <dbReference type="ChEBI" id="CHEBI:30616"/>
    </ligand>
</feature>
<evidence type="ECO:0000256" key="10">
    <source>
        <dbReference type="PROSITE-ProRule" id="PRU10141"/>
    </source>
</evidence>
<dbReference type="Gene3D" id="3.40.50.300">
    <property type="entry name" value="P-loop containing nucleotide triphosphate hydrolases"/>
    <property type="match status" value="2"/>
</dbReference>
<keyword evidence="15" id="KW-1185">Reference proteome</keyword>
<evidence type="ECO:0000256" key="8">
    <source>
        <dbReference type="ARBA" id="ARBA00047899"/>
    </source>
</evidence>
<dbReference type="GO" id="GO:0035556">
    <property type="term" value="P:intracellular signal transduction"/>
    <property type="evidence" value="ECO:0007669"/>
    <property type="project" value="InterPro"/>
</dbReference>
<dbReference type="Ensembl" id="ENSMSIT00000039964.1">
    <property type="protein sequence ID" value="ENSMSIP00000031701.1"/>
    <property type="gene ID" value="ENSMSIG00000026447.1"/>
</dbReference>
<dbReference type="InterPro" id="IPR002110">
    <property type="entry name" value="Ankyrin_rpt"/>
</dbReference>
<dbReference type="SMART" id="SM00220">
    <property type="entry name" value="S_TKc"/>
    <property type="match status" value="1"/>
</dbReference>
<dbReference type="InterPro" id="IPR003533">
    <property type="entry name" value="Doublecortin_dom"/>
</dbReference>
<feature type="region of interest" description="Disordered" evidence="11">
    <location>
        <begin position="1160"/>
        <end position="1219"/>
    </location>
</feature>
<dbReference type="PROSITE" id="PS50011">
    <property type="entry name" value="PROTEIN_KINASE_DOM"/>
    <property type="match status" value="1"/>
</dbReference>
<feature type="region of interest" description="Disordered" evidence="11">
    <location>
        <begin position="1"/>
        <end position="87"/>
    </location>
</feature>
<dbReference type="FunFam" id="1.10.510.10:FF:000866">
    <property type="entry name" value="Serine/threonine-protein kinase GA29083"/>
    <property type="match status" value="1"/>
</dbReference>
<evidence type="ECO:0000259" key="13">
    <source>
        <dbReference type="PROSITE" id="PS50309"/>
    </source>
</evidence>
<dbReference type="SUPFAM" id="SSF48452">
    <property type="entry name" value="TPR-like"/>
    <property type="match status" value="1"/>
</dbReference>
<feature type="region of interest" description="Disordered" evidence="11">
    <location>
        <begin position="1327"/>
        <end position="1353"/>
    </location>
</feature>
<dbReference type="FunFam" id="3.30.200.20:FF:000042">
    <property type="entry name" value="Aurora kinase A"/>
    <property type="match status" value="1"/>
</dbReference>
<evidence type="ECO:0000256" key="7">
    <source>
        <dbReference type="ARBA" id="ARBA00022840"/>
    </source>
</evidence>
<keyword evidence="5 10" id="KW-0547">Nucleotide-binding</keyword>
<dbReference type="InterPro" id="IPR039904">
    <property type="entry name" value="TRANK1"/>
</dbReference>
<proteinExistence type="inferred from homology"/>
<dbReference type="InterPro" id="IPR036770">
    <property type="entry name" value="Ankyrin_rpt-contain_sf"/>
</dbReference>
<feature type="compositionally biased region" description="Low complexity" evidence="11">
    <location>
        <begin position="3162"/>
        <end position="3179"/>
    </location>
</feature>
<dbReference type="Gene3D" id="3.10.20.230">
    <property type="entry name" value="Doublecortin domain"/>
    <property type="match status" value="1"/>
</dbReference>
<dbReference type="SUPFAM" id="SSF52540">
    <property type="entry name" value="P-loop containing nucleoside triphosphate hydrolases"/>
    <property type="match status" value="1"/>
</dbReference>
<name>A0A8C6N2S7_MUSSI</name>
<feature type="domain" description="Protein kinase" evidence="12">
    <location>
        <begin position="3475"/>
        <end position="3732"/>
    </location>
</feature>
<dbReference type="InterPro" id="IPR011990">
    <property type="entry name" value="TPR-like_helical_dom_sf"/>
</dbReference>
<dbReference type="SUPFAM" id="SSF89837">
    <property type="entry name" value="Doublecortin (DC)"/>
    <property type="match status" value="1"/>
</dbReference>
<feature type="compositionally biased region" description="Basic and acidic residues" evidence="11">
    <location>
        <begin position="1160"/>
        <end position="1173"/>
    </location>
</feature>
<dbReference type="GO" id="GO:0005524">
    <property type="term" value="F:ATP binding"/>
    <property type="evidence" value="ECO:0007669"/>
    <property type="project" value="UniProtKB-UniRule"/>
</dbReference>
<feature type="domain" description="Doublecortin" evidence="13">
    <location>
        <begin position="3058"/>
        <end position="3138"/>
    </location>
</feature>
<evidence type="ECO:0000313" key="14">
    <source>
        <dbReference type="Ensembl" id="ENSMSIP00000031701.1"/>
    </source>
</evidence>
<dbReference type="CDD" id="cd16111">
    <property type="entry name" value="DCX_DCLK3"/>
    <property type="match status" value="1"/>
</dbReference>
<feature type="compositionally biased region" description="Polar residues" evidence="11">
    <location>
        <begin position="810"/>
        <end position="824"/>
    </location>
</feature>
<dbReference type="SUPFAM" id="SSF56112">
    <property type="entry name" value="Protein kinase-like (PK-like)"/>
    <property type="match status" value="1"/>
</dbReference>
<protein>
    <recommendedName>
        <fullName evidence="2">non-specific serine/threonine protein kinase</fullName>
        <ecNumber evidence="2">2.7.11.1</ecNumber>
    </recommendedName>
</protein>
<dbReference type="PROSITE" id="PS00107">
    <property type="entry name" value="PROTEIN_KINASE_ATP"/>
    <property type="match status" value="1"/>
</dbReference>
<feature type="compositionally biased region" description="Basic and acidic residues" evidence="11">
    <location>
        <begin position="3386"/>
        <end position="3395"/>
    </location>
</feature>
<dbReference type="FunFam" id="3.10.20.230:FF:000013">
    <property type="entry name" value="Serine/threonine-protein kinase DCLK3"/>
    <property type="match status" value="1"/>
</dbReference>
<dbReference type="SMART" id="SM00537">
    <property type="entry name" value="DCX"/>
    <property type="match status" value="1"/>
</dbReference>
<evidence type="ECO:0000313" key="15">
    <source>
        <dbReference type="Proteomes" id="UP000694415"/>
    </source>
</evidence>
<feature type="region of interest" description="Disordered" evidence="11">
    <location>
        <begin position="3284"/>
        <end position="3467"/>
    </location>
</feature>
<evidence type="ECO:0000256" key="11">
    <source>
        <dbReference type="SAM" id="MobiDB-lite"/>
    </source>
</evidence>
<evidence type="ECO:0000256" key="6">
    <source>
        <dbReference type="ARBA" id="ARBA00022777"/>
    </source>
</evidence>
<dbReference type="InterPro" id="IPR017441">
    <property type="entry name" value="Protein_kinase_ATP_BS"/>
</dbReference>
<dbReference type="GeneTree" id="ENSGT00940000153370"/>
<dbReference type="InterPro" id="IPR000719">
    <property type="entry name" value="Prot_kinase_dom"/>
</dbReference>
<feature type="compositionally biased region" description="Low complexity" evidence="11">
    <location>
        <begin position="19"/>
        <end position="36"/>
    </location>
</feature>
<dbReference type="PANTHER" id="PTHR21529:SF4">
    <property type="entry name" value="TPR AND ANKYRIN REPEAT-CONTAINING PROTEIN 1"/>
    <property type="match status" value="1"/>
</dbReference>
<dbReference type="SUPFAM" id="SSF48403">
    <property type="entry name" value="Ankyrin repeat"/>
    <property type="match status" value="2"/>
</dbReference>
<feature type="compositionally biased region" description="Acidic residues" evidence="11">
    <location>
        <begin position="1327"/>
        <end position="1336"/>
    </location>
</feature>
<evidence type="ECO:0000256" key="9">
    <source>
        <dbReference type="ARBA" id="ARBA00048679"/>
    </source>
</evidence>
<accession>A0A8C6N2S7</accession>
<dbReference type="GO" id="GO:0004674">
    <property type="term" value="F:protein serine/threonine kinase activity"/>
    <property type="evidence" value="ECO:0007669"/>
    <property type="project" value="UniProtKB-KW"/>
</dbReference>
<evidence type="ECO:0000256" key="4">
    <source>
        <dbReference type="ARBA" id="ARBA00022679"/>
    </source>
</evidence>
<evidence type="ECO:0000259" key="12">
    <source>
        <dbReference type="PROSITE" id="PS50011"/>
    </source>
</evidence>
<dbReference type="InterPro" id="IPR027417">
    <property type="entry name" value="P-loop_NTPase"/>
</dbReference>
<dbReference type="PANTHER" id="PTHR21529">
    <property type="entry name" value="MAMMARY TURMOR VIRUS RECEPTOR HOMOLOG 1, 2 MTVR1, 2"/>
    <property type="match status" value="1"/>
</dbReference>
<dbReference type="Gene3D" id="1.25.40.10">
    <property type="entry name" value="Tetratricopeptide repeat domain"/>
    <property type="match status" value="1"/>
</dbReference>
<keyword evidence="4" id="KW-0808">Transferase</keyword>
<keyword evidence="3" id="KW-0723">Serine/threonine-protein kinase</keyword>
<dbReference type="SMART" id="SM00248">
    <property type="entry name" value="ANK"/>
    <property type="match status" value="4"/>
</dbReference>
<feature type="compositionally biased region" description="Basic and acidic residues" evidence="11">
    <location>
        <begin position="3243"/>
        <end position="3253"/>
    </location>
</feature>
<sequence length="3751" mass="427437">MASTTAGRRWPPRRRSSRRGPTPRSRAPGAKLSAPEAGPPRRGPLPRGGAGRDTLLGAKATPSSPAARRYVTALGPPQPRGSTDSACAALPQPVPHEPREAAFRLAPASERGASVSPARIPRRRRRVPAMWDPRAARTPPRELAVLLCNKSNAFYNLGKWNEAFLAAKECLQWDPTYVKGYYRAGYSLLHLLQPYEAARMFFEGLRLLQRSPDQLQVPDFLVGIFTTMSSIGMSDPGGGDSIVLQSFLPCFDHIFTTGFSTEVWQYVIQKLAKKGLWHSFLLLSAKKDRLPSNIHVSELSLQSLFEKYVFIGFYEKLEQVPKLVQWLVSIGANIETIGPNPLHALMRLCIQARESQLFRWVMDQKPEWKEHINHRDDAGCTVLHVAAAHFPGYTSRRQTEDVQMLLSFGADPTLLDGHARTVVDVLKRNKNFRAIDKINSHLEKLESSSKGLSEIPAGLVCDVNRDCATTFIKFLLERQKWPEVLLLLTRKVSGQPQLRNGVIKDCDLSDLDICTVIPHLSSWDQRKTQLLSRLIDSGALPEGLQDSQDRPLLMCLRHEDFDLAFLLLTKGADPRSVSLVEGDTPLHAALHIFLDINADIGFNFLSHLLDLFLSNPTEFYYLNPNVQDSNGNTLMHLLFQKGMLKRTKKLIDLLVKFDINFNLKNKAGKGVRHRIKKNDALLLAWNKALTESRRKSRQDPAAHLGRLSRSSAPGHTSQLKSQTSFKSLPCGTADTTLSKGVTESLPDVQVSRQEPEAVRTRSLRDRLVQDITVLIQQVELGMPLPEDSPQRDSPKVAAGTEGKKDKLQRTQRMGSSGCSGNNPVASEAGDGAQAGPGASQLVPVGNRLGVASDNQENWTMQEIQACLQDFDNMTWEIECTSEMLKKLSSKVMTKVIKKKIILAIQQLGNGEWTQGLQKRLKHSKGNIQLFEAKLDKGARMLWELAIDFSARCSENSEKIIGTERNTYSLEKSGRVYTEIIRIWDIVLDHCKLSDSIMAICSAYTRGLSCVLRKKLKGINKGQVSANMKIQKRIPRCYVEDTEAEKSLEQVDPEYFPPASAVETEYTIMKFHSFSTNMALNILNDMTATVEYPFRVGELEYAVIDLNPKPLEPIILIGRSGTGKTTCCLYRLWKKFHVYWEKAEQAGSPLLSKQILPKRRLEVEPGKEGPGREEEEHEEEEGSIKVETVDGIDEEQESEACAGGATVEPAGDSQGAEECVPDQPHQLEHLHQIFVTKNHVLCQEVQRNFIELSKSTKATSHYKPLDPNVHKLQDLRDENFPLFVTSKQLLLLLDASLPKPFFLRNEDGSLKRTIVGWSTQEEFSIPSWEEDDEEVEADGNYNEEEKATETQTGDSDPRVYVTFEVFTNEIWPRMIKGRSPYNPALIWKEIKSFLKGSFEALSCPHGRLTEEAYKKLGRKRSPNFKEDRSEIYSLFCLYQQIRSQKGYFDEEDVLYNLSWRLSKLRVLPWSIHELYGDEIQDFTQAELALLMKCINDPNAMFLTGDTAQSIMKGVAFRFSDLLSLFHYASRNTVDKQCAVRKPKRIHQLYQNYRSHSGILNLASGVVDLLQFYFPESFDRLPRDSGLFDGPKPTLLDSCSVSDLAILLRGNKRKTQPIEFGAHQVILVANEKAKEKIPEELGLALVLTVYEAKGLEFDDVLLYNFFTDSEAYKEWKIISSFTPSSDSREEKWPLVDVPLERSSPSQARSLMVNPEMYKLLNGELKQLYTAITRARVNLWIFDENLEKRAPAFKYFIRRDFVQVVKTDENKDFDDSMFVKTSTPYEWIIQGDYYAKHQCWKVAAKCYQKGDALEKEKLALAHYTALNMKSKKFSPKEKELQYLELAKTYLECNEPKLSLKCLSYAKEFQLSAQLCERLGKIRDAAYFYKRSQCFQDAFRCFEQIQEFDLALRMYCQEELFEEAAIAVEKYEEMLKNKTFPIPKLSYSASQFYLEAAAKYLSANKSKEMMAVLSKLDVEDQLVFLKSRKCLAEAAELLNREGRREEAALLMKQHGCLLEAARLTANKDFQASCLLGVARFNVARDSDIEHTKVILREALDLCYQTSQLAGIAEAQFLLGIILRDFQKLRDAFIKFDMLNHSAGMVEALYEAASLCESEHQKVLALAPGGLEVLLNLVRALKNVTNNAEKEMVKSCFEFFGIFQVDAKYCQIAQNDPGPILRIVLDLDLTLSEKKTKDHFLIVTDQVKLALNKHLLGRLCQITQVLLGKAYPGVCMRFIVGLKCEDEQCEDFHRPLRRCEAKCMVQSKMHLVAINGLLLEAKKVFPNVLAEDLEEMDYILSPDTYGLCKSFLNLLFPRHFHQRVLSENPMACKDILKPNYKSFRSFRYALKEYIHDLFQKESAHSRRESTDLWLSAMQAFLLSSSYPEDFEKLLHQEEDSYNRELKVLESDREDRGRGRGSRVRGIEGKFGMLVPNREDENVEKSYLCFIRLLESSMDQLYVRRNPGDYKRLFFRFMNVLIKRCKAPLVPSIINTVVLLELQFVHCGVVLTRLWKNAVLCLPKSYIALLHFWEFLYGKKDRESGEVFSIIQEYKPKDVTRAIRDFRFHLSYLVKVLCGYENMNFNVLLDSFSEIDYVISGEAERTLVLCLVMLVNAEEVLQPFCKPLLFRHFREIQTRLQLMSMDWPDQVPKRLLKVVQRVLVAASVKSVAEALQDLLFERDEEYLVDCHWRWDSVHTKGTVVRGLCHEEVRLNRLLCTGPMDQFADSEWDFGEDETHELDELAQEDRDNFLAAILSQKQRKALIQRKLRRACLVVSLCIRWRRWVQTEHSREDREVRPGNFKRADVDRTQCDLCGVKFTRSPESYFSPGKAFEGTATEAVLISRAELEGRECRERISESYEQHIRLEGHRRQQAAYQKYLDFFHEKVDPIIEEGKVVVQGIEQSVWIRSHLGSKEQSHMLQRKVQEHIRRVSDLVEELYRRKAWAEAEEVMTRQVKILTLSVNNAQEWLKKTEPRLKDEGTVQEEEYENEVEDFGHRGPCDHSLKCLSSKISERKLPGPWLPAGRGPLEKPVLGPRGAVMPLFSPQSSLHSVRAEHSPLKPRVVTVVKLGGQPLRKATLLLNRRSVQTFEQLLSDISEALGFPRWKNDRVRKLFTLKGREVKSVSDFFREGDAFIAMGKEPLTLKSIQLAMEELYPKNRALALAPHSRVPSPRLRSRLPSKLLKGSHRCGEAGSYSAEMESKAVSRHQGKTSTVLAPEDKARAQKWVRGKQESEPGGPPSPGAATQEETHASGEKHLGVEIEKTSGEIVRCEKCKRERELQLGLQREPCPLGTSELDLGRVQKRDSEKLVRTKSCRRPSEAKSIDGEEGWKGDSHRGSPRDPPQELRRPNSNSDKKEIRGSEGQDSHPQGAPKAQKDLLEGPPAVEEGPTDMRREDRHTCRSKHAAWLRREQQAEPPQLPRTRGEEKQAEHEKKPGGLGERRAPEKESKRKLEEKRPERPSGRKPRPKGIISADVEKHYDIGGVIGDGNFATVKECRHRETKQAYAMKMIDKSQLKGKEDIVDSEILIIQSLSHPNIVKLHEVYETEAEIYLIMEYVQGGDLFDAIVENVKFPEPEAAVMITDLCKALVHMHDKNIVHRDVKPENLLVQRNEDKSITLKLADFGLAKYVVRPIFTVCGTPTYVAPEILSEKGYGLEVDMWAAGVILYILLCGFPPFRSPERDQDELFNIIQVGQFEFLSPYWDNISDAAKDLVRNLLEVDPKKRYTAEQVLQHPWIEMVGHPNTGNSQKEESPNS</sequence>
<feature type="compositionally biased region" description="Basic and acidic residues" evidence="11">
    <location>
        <begin position="3313"/>
        <end position="3361"/>
    </location>
</feature>
<keyword evidence="6" id="KW-0418">Kinase</keyword>
<dbReference type="PROSITE" id="PS50309">
    <property type="entry name" value="DC"/>
    <property type="match status" value="1"/>
</dbReference>
<feature type="compositionally biased region" description="Basic and acidic residues" evidence="11">
    <location>
        <begin position="3418"/>
        <end position="3457"/>
    </location>
</feature>